<dbReference type="PANTHER" id="PTHR18964">
    <property type="entry name" value="ROK (REPRESSOR, ORF, KINASE) FAMILY"/>
    <property type="match status" value="1"/>
</dbReference>
<dbReference type="InterPro" id="IPR000600">
    <property type="entry name" value="ROK"/>
</dbReference>
<evidence type="ECO:0000313" key="1">
    <source>
        <dbReference type="EMBL" id="CAB4888974.1"/>
    </source>
</evidence>
<dbReference type="InterPro" id="IPR036390">
    <property type="entry name" value="WH_DNA-bd_sf"/>
</dbReference>
<dbReference type="InterPro" id="IPR036388">
    <property type="entry name" value="WH-like_DNA-bd_sf"/>
</dbReference>
<name>A0A6J7F5P0_9ZZZZ</name>
<dbReference type="CDD" id="cd00090">
    <property type="entry name" value="HTH_ARSR"/>
    <property type="match status" value="1"/>
</dbReference>
<protein>
    <submittedName>
        <fullName evidence="1">Unannotated protein</fullName>
    </submittedName>
</protein>
<gene>
    <name evidence="1" type="ORF">UFOPK3516_00192</name>
</gene>
<dbReference type="PANTHER" id="PTHR18964:SF173">
    <property type="entry name" value="GLUCOKINASE"/>
    <property type="match status" value="1"/>
</dbReference>
<dbReference type="Gene3D" id="1.10.10.10">
    <property type="entry name" value="Winged helix-like DNA-binding domain superfamily/Winged helix DNA-binding domain"/>
    <property type="match status" value="1"/>
</dbReference>
<dbReference type="SUPFAM" id="SSF53067">
    <property type="entry name" value="Actin-like ATPase domain"/>
    <property type="match status" value="1"/>
</dbReference>
<dbReference type="InterPro" id="IPR011991">
    <property type="entry name" value="ArsR-like_HTH"/>
</dbReference>
<reference evidence="1" key="1">
    <citation type="submission" date="2020-05" db="EMBL/GenBank/DDBJ databases">
        <authorList>
            <person name="Chiriac C."/>
            <person name="Salcher M."/>
            <person name="Ghai R."/>
            <person name="Kavagutti S V."/>
        </authorList>
    </citation>
    <scope>NUCLEOTIDE SEQUENCE</scope>
</reference>
<dbReference type="AlphaFoldDB" id="A0A6J7F5P0"/>
<organism evidence="1">
    <name type="scientific">freshwater metagenome</name>
    <dbReference type="NCBI Taxonomy" id="449393"/>
    <lineage>
        <taxon>unclassified sequences</taxon>
        <taxon>metagenomes</taxon>
        <taxon>ecological metagenomes</taxon>
    </lineage>
</organism>
<sequence>MTDIQRRFGGFSAAALFQLLRDGQPKTKAELVEITGLSRSTIQFRVESLLELGLIAPVSDAVSTGGRPSAQVALNPSARVVAAVDFGATQASLAVTDLAGNILSRTTAETKIADGPEICLGWMVKRIRSELASIRRREAELIAIGIGLPGPVEHATGRPSNPPIMPGWDDFDVPGFVNHHLKATVLVDNDVNIMALGEKKVAWPNVANMIFLKASTGIGSGIISNDVLQRGAEGIAGDIGHVQIARGQNIPCRCGNNGCLEALAAGPALAQQLASSGATFDGSPIEVMSDVVAATKAGDLVAIQAVRQAGRDIGEVLTTCVSVLNPSVIVIGGSLALAGEHLIAGVREIVYSRSMPLATEHLTISQSRAGFDAGIIGASVMAIDFALSIESVDAMVLELERANE</sequence>
<accession>A0A6J7F5P0</accession>
<dbReference type="Gene3D" id="3.30.420.40">
    <property type="match status" value="2"/>
</dbReference>
<proteinExistence type="predicted"/>
<dbReference type="Pfam" id="PF00480">
    <property type="entry name" value="ROK"/>
    <property type="match status" value="1"/>
</dbReference>
<dbReference type="SUPFAM" id="SSF46785">
    <property type="entry name" value="Winged helix' DNA-binding domain"/>
    <property type="match status" value="1"/>
</dbReference>
<dbReference type="EMBL" id="CAFBMB010000006">
    <property type="protein sequence ID" value="CAB4888974.1"/>
    <property type="molecule type" value="Genomic_DNA"/>
</dbReference>
<dbReference type="InterPro" id="IPR043129">
    <property type="entry name" value="ATPase_NBD"/>
</dbReference>